<proteinExistence type="inferred from homology"/>
<dbReference type="Proteomes" id="UP001314263">
    <property type="component" value="Unassembled WGS sequence"/>
</dbReference>
<evidence type="ECO:0000256" key="1">
    <source>
        <dbReference type="ARBA" id="ARBA00008061"/>
    </source>
</evidence>
<evidence type="ECO:0000313" key="3">
    <source>
        <dbReference type="Proteomes" id="UP001314263"/>
    </source>
</evidence>
<accession>A0AAV1HUX0</accession>
<dbReference type="SUPFAM" id="SSF51445">
    <property type="entry name" value="(Trans)glycosidases"/>
    <property type="match status" value="1"/>
</dbReference>
<organism evidence="2 3">
    <name type="scientific">Coccomyxa viridis</name>
    <dbReference type="NCBI Taxonomy" id="1274662"/>
    <lineage>
        <taxon>Eukaryota</taxon>
        <taxon>Viridiplantae</taxon>
        <taxon>Chlorophyta</taxon>
        <taxon>core chlorophytes</taxon>
        <taxon>Trebouxiophyceae</taxon>
        <taxon>Trebouxiophyceae incertae sedis</taxon>
        <taxon>Coccomyxaceae</taxon>
        <taxon>Coccomyxa</taxon>
    </lineage>
</organism>
<protein>
    <submittedName>
        <fullName evidence="2">Uncharacterized protein</fullName>
    </submittedName>
</protein>
<dbReference type="InterPro" id="IPR013783">
    <property type="entry name" value="Ig-like_fold"/>
</dbReference>
<dbReference type="CDD" id="cd02856">
    <property type="entry name" value="E_set_GDE_Isoamylase_N"/>
    <property type="match status" value="1"/>
</dbReference>
<keyword evidence="3" id="KW-1185">Reference proteome</keyword>
<dbReference type="EMBL" id="CAUYUE010000002">
    <property type="protein sequence ID" value="CAK0744822.1"/>
    <property type="molecule type" value="Genomic_DNA"/>
</dbReference>
<dbReference type="SUPFAM" id="SSF81296">
    <property type="entry name" value="E set domains"/>
    <property type="match status" value="1"/>
</dbReference>
<name>A0AAV1HUX0_9CHLO</name>
<comment type="caution">
    <text evidence="2">The sequence shown here is derived from an EMBL/GenBank/DDBJ whole genome shotgun (WGS) entry which is preliminary data.</text>
</comment>
<dbReference type="AlphaFoldDB" id="A0AAV1HUX0"/>
<comment type="similarity">
    <text evidence="1">Belongs to the glycosyl hydrolase 13 family.</text>
</comment>
<dbReference type="InterPro" id="IPR017853">
    <property type="entry name" value="GH"/>
</dbReference>
<dbReference type="Gene3D" id="3.20.20.80">
    <property type="entry name" value="Glycosidases"/>
    <property type="match status" value="1"/>
</dbReference>
<gene>
    <name evidence="2" type="ORF">CVIRNUC_001576</name>
</gene>
<dbReference type="PANTHER" id="PTHR43002">
    <property type="entry name" value="GLYCOGEN DEBRANCHING ENZYME"/>
    <property type="match status" value="1"/>
</dbReference>
<dbReference type="Gene3D" id="2.60.40.10">
    <property type="entry name" value="Immunoglobulins"/>
    <property type="match status" value="1"/>
</dbReference>
<dbReference type="InterPro" id="IPR014756">
    <property type="entry name" value="Ig_E-set"/>
</dbReference>
<evidence type="ECO:0000313" key="2">
    <source>
        <dbReference type="EMBL" id="CAK0744822.1"/>
    </source>
</evidence>
<dbReference type="InterPro" id="IPR044505">
    <property type="entry name" value="GlgX_Isoamylase_N_E_set"/>
</dbReference>
<reference evidence="2 3" key="1">
    <citation type="submission" date="2023-10" db="EMBL/GenBank/DDBJ databases">
        <authorList>
            <person name="Maclean D."/>
            <person name="Macfadyen A."/>
        </authorList>
    </citation>
    <scope>NUCLEOTIDE SEQUENCE [LARGE SCALE GENOMIC DNA]</scope>
</reference>
<sequence length="466" mass="49722">MHWILSATACRGRSYRSWSGQLKAVSQLSTATKQAVQTLPEQHLLYGNAGSKIAASIQKQQGSYRAVISVHPEAHSNDNITIVWGFYRSSTGKWYIPEGVKSSGACQKDSRSGGMKSEVKATNGAYQLSFDIPAQLAPLSLAFELQTADSVELSRAGQRFAVPIGMSAGRTTRLGASLRGSPTEKCAVDFVVRSRGATAMSLLLARAPREGAAGSQGRPSGCLEIALDPTVNRTGDLWHICVEGLKDLGTLCYAWRADAEVAWEGGGRFYPGQVMFDPYAPAVASVQLQEGYNVVPAREGQNGAAYKNNPPAVMGCLASLLENFDFGSSQRPDTPLEQSMLLEIDVASFTRNEDAQDEVPLAHQGKFMGLLDRLKMIKQTGATGCILTPVHASAPGSGQLGRAPIAFFAPDNSFAVGQEPGAAALELKQVVRGFHEAGIEVILQARSLLIVIELSAHLEGTNNTAE</sequence>